<proteinExistence type="predicted"/>
<comment type="subcellular location">
    <subcellularLocation>
        <location evidence="1">Virion</location>
    </subcellularLocation>
</comment>
<dbReference type="STRING" id="1121331.SAMN02745248_01431"/>
<evidence type="ECO:0000313" key="4">
    <source>
        <dbReference type="Proteomes" id="UP000183952"/>
    </source>
</evidence>
<reference evidence="3 4" key="1">
    <citation type="submission" date="2016-11" db="EMBL/GenBank/DDBJ databases">
        <authorList>
            <person name="Jaros S."/>
            <person name="Januszkiewicz K."/>
            <person name="Wedrychowicz H."/>
        </authorList>
    </citation>
    <scope>NUCLEOTIDE SEQUENCE [LARGE SCALE GENOMIC DNA]</scope>
    <source>
        <strain evidence="3 4">DSM 3090</strain>
    </source>
</reference>
<dbReference type="OrthoDB" id="1551157at2"/>
<dbReference type="Gene3D" id="6.10.140.1630">
    <property type="match status" value="1"/>
</dbReference>
<name>A0A1M6NL81_9CLOT</name>
<organism evidence="3 4">
    <name type="scientific">Hathewaya proteolytica DSM 3090</name>
    <dbReference type="NCBI Taxonomy" id="1121331"/>
    <lineage>
        <taxon>Bacteria</taxon>
        <taxon>Bacillati</taxon>
        <taxon>Bacillota</taxon>
        <taxon>Clostridia</taxon>
        <taxon>Eubacteriales</taxon>
        <taxon>Clostridiaceae</taxon>
        <taxon>Hathewaya</taxon>
    </lineage>
</organism>
<evidence type="ECO:0000256" key="1">
    <source>
        <dbReference type="ARBA" id="ARBA00004328"/>
    </source>
</evidence>
<dbReference type="EMBL" id="FRAD01000010">
    <property type="protein sequence ID" value="SHJ96292.1"/>
    <property type="molecule type" value="Genomic_DNA"/>
</dbReference>
<keyword evidence="4" id="KW-1185">Reference proteome</keyword>
<dbReference type="Pfam" id="PF11133">
    <property type="entry name" value="Phage_head_fibr"/>
    <property type="match status" value="1"/>
</dbReference>
<keyword evidence="2" id="KW-0945">Host-virus interaction</keyword>
<dbReference type="RefSeq" id="WP_044037676.1">
    <property type="nucleotide sequence ID" value="NZ_FRAD01000010.1"/>
</dbReference>
<accession>A0A1M6NL81</accession>
<dbReference type="InterPro" id="IPR022741">
    <property type="entry name" value="Phage_B103_Gp8"/>
</dbReference>
<sequence>MSYNTKNYTEQGGEKTVIGGVLEIKEGALITGLPVLENQADSTADSVETLVTDFNNLLTKLKVAGIMIADAP</sequence>
<evidence type="ECO:0000313" key="3">
    <source>
        <dbReference type="EMBL" id="SHJ96292.1"/>
    </source>
</evidence>
<dbReference type="AlphaFoldDB" id="A0A1M6NL81"/>
<protein>
    <submittedName>
        <fullName evidence="3">Head fiber protein</fullName>
    </submittedName>
</protein>
<evidence type="ECO:0000256" key="2">
    <source>
        <dbReference type="ARBA" id="ARBA00022581"/>
    </source>
</evidence>
<gene>
    <name evidence="3" type="ORF">SAMN02745248_01431</name>
</gene>
<dbReference type="Proteomes" id="UP000183952">
    <property type="component" value="Unassembled WGS sequence"/>
</dbReference>